<name>A0ABR4DQ52_9PEZI</name>
<evidence type="ECO:0000313" key="2">
    <source>
        <dbReference type="EMBL" id="KAL2272503.1"/>
    </source>
</evidence>
<comment type="caution">
    <text evidence="2">The sequence shown here is derived from an EMBL/GenBank/DDBJ whole genome shotgun (WGS) entry which is preliminary data.</text>
</comment>
<keyword evidence="3" id="KW-1185">Reference proteome</keyword>
<dbReference type="EMBL" id="JBAWTH010000231">
    <property type="protein sequence ID" value="KAL2272503.1"/>
    <property type="molecule type" value="Genomic_DNA"/>
</dbReference>
<reference evidence="2 3" key="1">
    <citation type="submission" date="2024-03" db="EMBL/GenBank/DDBJ databases">
        <title>A high-quality draft genome sequence of Diaporthe vaccinii, a causative agent of upright dieback and viscid rot disease in cranberry plants.</title>
        <authorList>
            <person name="Sarrasin M."/>
            <person name="Lang B.F."/>
            <person name="Burger G."/>
        </authorList>
    </citation>
    <scope>NUCLEOTIDE SEQUENCE [LARGE SCALE GENOMIC DNA]</scope>
    <source>
        <strain evidence="2 3">IS7</strain>
    </source>
</reference>
<sequence length="70" mass="7352">MLVCLSADLPNSLLLAPASSSLSLVFKTNPRFALNCVFGLPASNQDQQGRTDCNQCSAGSQAQPPILFPS</sequence>
<feature type="region of interest" description="Disordered" evidence="1">
    <location>
        <begin position="45"/>
        <end position="70"/>
    </location>
</feature>
<evidence type="ECO:0000256" key="1">
    <source>
        <dbReference type="SAM" id="MobiDB-lite"/>
    </source>
</evidence>
<protein>
    <submittedName>
        <fullName evidence="2">Uncharacterized protein</fullName>
    </submittedName>
</protein>
<organism evidence="2 3">
    <name type="scientific">Diaporthe vaccinii</name>
    <dbReference type="NCBI Taxonomy" id="105482"/>
    <lineage>
        <taxon>Eukaryota</taxon>
        <taxon>Fungi</taxon>
        <taxon>Dikarya</taxon>
        <taxon>Ascomycota</taxon>
        <taxon>Pezizomycotina</taxon>
        <taxon>Sordariomycetes</taxon>
        <taxon>Sordariomycetidae</taxon>
        <taxon>Diaporthales</taxon>
        <taxon>Diaporthaceae</taxon>
        <taxon>Diaporthe</taxon>
        <taxon>Diaporthe eres species complex</taxon>
    </lineage>
</organism>
<proteinExistence type="predicted"/>
<accession>A0ABR4DQ52</accession>
<feature type="compositionally biased region" description="Polar residues" evidence="1">
    <location>
        <begin position="45"/>
        <end position="63"/>
    </location>
</feature>
<dbReference type="Proteomes" id="UP001600888">
    <property type="component" value="Unassembled WGS sequence"/>
</dbReference>
<gene>
    <name evidence="2" type="ORF">FJTKL_06535</name>
</gene>
<evidence type="ECO:0000313" key="3">
    <source>
        <dbReference type="Proteomes" id="UP001600888"/>
    </source>
</evidence>